<comment type="caution">
    <text evidence="6">The sequence shown here is derived from an EMBL/GenBank/DDBJ whole genome shotgun (WGS) entry which is preliminary data.</text>
</comment>
<feature type="domain" description="AMP-binding enzyme C-terminal" evidence="5">
    <location>
        <begin position="444"/>
        <end position="519"/>
    </location>
</feature>
<name>A0A942YYM9_9BACI</name>
<dbReference type="RefSeq" id="WP_213119642.1">
    <property type="nucleotide sequence ID" value="NZ_JAGYPF010000004.1"/>
</dbReference>
<keyword evidence="3" id="KW-1133">Transmembrane helix</keyword>
<dbReference type="AlphaFoldDB" id="A0A942YYM9"/>
<dbReference type="Gene3D" id="3.30.300.30">
    <property type="match status" value="1"/>
</dbReference>
<keyword evidence="2 6" id="KW-0436">Ligase</keyword>
<dbReference type="Pfam" id="PF00501">
    <property type="entry name" value="AMP-binding"/>
    <property type="match status" value="1"/>
</dbReference>
<dbReference type="InterPro" id="IPR045851">
    <property type="entry name" value="AMP-bd_C_sf"/>
</dbReference>
<evidence type="ECO:0000313" key="7">
    <source>
        <dbReference type="Proteomes" id="UP000679749"/>
    </source>
</evidence>
<keyword evidence="3" id="KW-0472">Membrane</keyword>
<dbReference type="InterPro" id="IPR000873">
    <property type="entry name" value="AMP-dep_synth/lig_dom"/>
</dbReference>
<dbReference type="Proteomes" id="UP000679749">
    <property type="component" value="Unassembled WGS sequence"/>
</dbReference>
<dbReference type="PANTHER" id="PTHR43201">
    <property type="entry name" value="ACYL-COA SYNTHETASE"/>
    <property type="match status" value="1"/>
</dbReference>
<dbReference type="InterPro" id="IPR025110">
    <property type="entry name" value="AMP-bd_C"/>
</dbReference>
<evidence type="ECO:0000313" key="6">
    <source>
        <dbReference type="EMBL" id="MBS4215161.1"/>
    </source>
</evidence>
<dbReference type="Pfam" id="PF13193">
    <property type="entry name" value="AMP-binding_C"/>
    <property type="match status" value="1"/>
</dbReference>
<comment type="similarity">
    <text evidence="1">Belongs to the ATP-dependent AMP-binding enzyme family.</text>
</comment>
<dbReference type="SUPFAM" id="SSF56801">
    <property type="entry name" value="Acetyl-CoA synthetase-like"/>
    <property type="match status" value="1"/>
</dbReference>
<protein>
    <submittedName>
        <fullName evidence="6">Acyl--CoA ligase</fullName>
    </submittedName>
</protein>
<gene>
    <name evidence="6" type="ORF">KHA99_22215</name>
</gene>
<dbReference type="PROSITE" id="PS00455">
    <property type="entry name" value="AMP_BINDING"/>
    <property type="match status" value="1"/>
</dbReference>
<evidence type="ECO:0000256" key="3">
    <source>
        <dbReference type="SAM" id="Phobius"/>
    </source>
</evidence>
<sequence length="528" mass="59522">MITKQVVFDREVKVFTERPKTITEILNKVALKYPDKEAIVFQDIRLTYKDLKNRVDYISVNLQKRFNVNKGDRIALLLNNCVEYFLTTFACSQLGAIIVPLNTRLQEKELAFMLRHSGAKLIIVDEDFKEKLDRIQEEVELPDLEYKFLVNWKSEEKNLQQYFPFEVLEISSALNVTEIVNEEDPLLIMYTSGTTGTPKGAILSHIGVVHSVINFKKTLKTNHNTKTLIAVPLFHVTGLIGQLLHMVFIGGTSVLISRYQTEVAIKIMDYEKISFLFNVPTMFIMLMSHPLFKTYNFSFVKTIASGGSSLSLVTINRLRESFPNAKLHNAYGATETSSPTTIMPVSYQDTKIASVGLPVPVAELKIVNEEMEECTANEIGELLIKGPMVVKGYWNNDKANSSAFIDGYWLSGDIAMIDEDGFVYIMDRKKDMINRGGEKIFSIEVENALYNHPAVLEAAVVGIPDQMYGEQIKAFIVKRVGEDVTGPEIQSFLAGKLANYKIPKEVAFVTELPKNPGGKVLKNVLMKF</sequence>
<dbReference type="Gene3D" id="3.40.50.12780">
    <property type="entry name" value="N-terminal domain of ligase-like"/>
    <property type="match status" value="1"/>
</dbReference>
<feature type="transmembrane region" description="Helical" evidence="3">
    <location>
        <begin position="275"/>
        <end position="292"/>
    </location>
</feature>
<dbReference type="InterPro" id="IPR042099">
    <property type="entry name" value="ANL_N_sf"/>
</dbReference>
<dbReference type="FunFam" id="3.30.300.30:FF:000008">
    <property type="entry name" value="2,3-dihydroxybenzoate-AMP ligase"/>
    <property type="match status" value="1"/>
</dbReference>
<feature type="transmembrane region" description="Helical" evidence="3">
    <location>
        <begin position="233"/>
        <end position="255"/>
    </location>
</feature>
<dbReference type="InterPro" id="IPR020845">
    <property type="entry name" value="AMP-binding_CS"/>
</dbReference>
<dbReference type="GO" id="GO:0031956">
    <property type="term" value="F:medium-chain fatty acid-CoA ligase activity"/>
    <property type="evidence" value="ECO:0007669"/>
    <property type="project" value="TreeGrafter"/>
</dbReference>
<proteinExistence type="inferred from homology"/>
<feature type="domain" description="AMP-dependent synthetase/ligase" evidence="4">
    <location>
        <begin position="28"/>
        <end position="394"/>
    </location>
</feature>
<evidence type="ECO:0000259" key="5">
    <source>
        <dbReference type="Pfam" id="PF13193"/>
    </source>
</evidence>
<dbReference type="GO" id="GO:0006631">
    <property type="term" value="P:fatty acid metabolic process"/>
    <property type="evidence" value="ECO:0007669"/>
    <property type="project" value="TreeGrafter"/>
</dbReference>
<evidence type="ECO:0000259" key="4">
    <source>
        <dbReference type="Pfam" id="PF00501"/>
    </source>
</evidence>
<dbReference type="EMBL" id="JAGYPF010000004">
    <property type="protein sequence ID" value="MBS4215161.1"/>
    <property type="molecule type" value="Genomic_DNA"/>
</dbReference>
<reference evidence="6" key="1">
    <citation type="submission" date="2021-05" db="EMBL/GenBank/DDBJ databases">
        <title>Novel Bacillus species.</title>
        <authorList>
            <person name="Liu G."/>
        </authorList>
    </citation>
    <scope>NUCLEOTIDE SEQUENCE</scope>
    <source>
        <strain evidence="6">FJAT-49825</strain>
    </source>
</reference>
<accession>A0A942YYM9</accession>
<dbReference type="PANTHER" id="PTHR43201:SF5">
    <property type="entry name" value="MEDIUM-CHAIN ACYL-COA LIGASE ACSF2, MITOCHONDRIAL"/>
    <property type="match status" value="1"/>
</dbReference>
<keyword evidence="7" id="KW-1185">Reference proteome</keyword>
<evidence type="ECO:0000256" key="2">
    <source>
        <dbReference type="ARBA" id="ARBA00022598"/>
    </source>
</evidence>
<evidence type="ECO:0000256" key="1">
    <source>
        <dbReference type="ARBA" id="ARBA00006432"/>
    </source>
</evidence>
<organism evidence="6 7">
    <name type="scientific">Neobacillus rhizophilus</name>
    <dbReference type="NCBI Taxonomy" id="2833579"/>
    <lineage>
        <taxon>Bacteria</taxon>
        <taxon>Bacillati</taxon>
        <taxon>Bacillota</taxon>
        <taxon>Bacilli</taxon>
        <taxon>Bacillales</taxon>
        <taxon>Bacillaceae</taxon>
        <taxon>Neobacillus</taxon>
    </lineage>
</organism>
<dbReference type="NCBIfam" id="NF004837">
    <property type="entry name" value="PRK06187.1"/>
    <property type="match status" value="1"/>
</dbReference>
<keyword evidence="3" id="KW-0812">Transmembrane</keyword>